<evidence type="ECO:0000256" key="1">
    <source>
        <dbReference type="ARBA" id="ARBA00022737"/>
    </source>
</evidence>
<keyword evidence="7" id="KW-1185">Reference proteome</keyword>
<gene>
    <name evidence="6" type="ORF">JZ751_005210</name>
</gene>
<keyword evidence="3" id="KW-0175">Coiled coil</keyword>
<dbReference type="SMART" id="SM00150">
    <property type="entry name" value="SPEC"/>
    <property type="match status" value="6"/>
</dbReference>
<feature type="region of interest" description="Disordered" evidence="4">
    <location>
        <begin position="568"/>
        <end position="595"/>
    </location>
</feature>
<evidence type="ECO:0000259" key="5">
    <source>
        <dbReference type="PROSITE" id="PS50021"/>
    </source>
</evidence>
<dbReference type="InterPro" id="IPR036872">
    <property type="entry name" value="CH_dom_sf"/>
</dbReference>
<feature type="coiled-coil region" evidence="3">
    <location>
        <begin position="861"/>
        <end position="922"/>
    </location>
</feature>
<dbReference type="InterPro" id="IPR018159">
    <property type="entry name" value="Spectrin/alpha-actinin"/>
</dbReference>
<sequence>MHPRLVMERGSFAGHDIQLQQSGPPGRLYESQHIPARNSTTGPLIYNDGGFLVFDELLWLLSTVGPVACFTNTAELESSRLPKGRVQTPQDRLRSYEAKSASQKSVCQITSQQSCWSSVEPSCSVFVRGDFSVESHSMGEHGSRGHSLWVSGLRKPLALLLPANNLPDLQAGSRRRGGGYLPPGVVRVDHLGGSPAVLMPLPASSITSVLTEHKLIFHLSPGQEARVCSPPPPTPVPLHVGFGVFKTVVSLEENKTSQHALHPAYCSIHFLSLFTILSLFLCSASTNSIMNLSKWLPWRKRSPSKQKGKRAVVPALDEHDAVQRKTFTKWINGHFSKIGKAPIKDLFVDLRDGRKLLDLLEGLTGSVLTKERGSTRVHALNNVNRVLQVLHQNRVELVNIGGTDIVDGNHKLTLGLIWSIILHWQVKDIMKDIMSNLQQTNSEKILLSWVRQSTRSYNQVNVLNFTTSWADGLAFNAILHRFKPKAFNWEKVQSLTPVERLEHAFTVAKDQLAIERLLDPEDVAVQLPDKKSIIMYVTSLFAVLPKEVTMEDIREVETLPRRYKVEAEEGGVLSSQGMTSEEDTGSPRAETPSTVTEMEVDLDSYQTTLEEVLTWLLSAEDALQMQDEVSEDVEEVKDQFHTHEAFMMELTAHQSSVGNVLQAGNQLIAQGNLTEEEEEEIREQMGLLNSRWENLRVASMDRQARLHEVLMDLQQQQLQQLSDWLTQTEERIRKMEMEPMAGHMESYKAQIDQHKALQNDLEMEQVKVNSLTHMVVVVDENSGESATAALEDQLQSLGERWAAVCRWTEERWHKLQEILLVWQQLQEDQCLFKAWLTEKEETVSKVQTSNFKDPNEMNANVRSLAEDMEMKRRTLDQLSDAGQDVVQLLQSTEAAVQIDGDMEELTQRWDNLVQMLEDCSNQVTESVTNSEMSQVEEPVAMEMVSTTEEGVEKASAKELPPPPPPKRRQLQGDLEVRKVVEDDFPEILKWITKWKDSIKALDFSEYQRSREMSNLVDKLKPLEGELAEKEPHVREVVQGAQNLLEQMEKACRPQLEALKVRIQLQEQISAFSSELQALSQAMTGLEEWLRTTSGTVPEKADLDSLNAACEARLTEVVALGPQMTKLSTEAAILASKPSAPAFIQEDAGALSMRYAALLEELQNKDLELSAAVASAASQEIQVVMETTPSAFEETEARISALRDAIVDVKTAEDAALCGEVEQRQQASDLAEQQRWAELSCRARDELGALQCLLGSLRDTQVRSTQVKKWLDGAQSVLERDVASLGDAEKLQEELNQCTPQLDEYQSRWETLNKQLLSHRDRVSESQEKAVNLRKDLAEMQEWMAQVDEEFLMRDFEYKSPEDLEGALDEMKRAKEDVLQKEVRVKILKDNINTLVAKSPPGGQDLTADLSGVLKNYQKLCDRFKSKCHTLEEVWSCWIELLQYLEIENNWLNSLKERVQATENLPENSEAVSEALESRCFVTQVITAHRSLQQVRESEQVLQTLQDSLTQLDQTLTSYLTDRNIQAEITTHEASLEDLRRRNVGNFPAVCPDGKAPRGGTMLDHLQFQLFQKPANFEQRMLDCKRVLDSAKAELHVLDVRGVEPEEIQCHLNGCMKLYKILSEVKLEVETVIKTGRQIVQKQQTENPKGMDEQLTALKLLYNDLGAQVTEGKQDLEKALALSQKLQKESDFLRDWLSTTETVLEQKNSSGNMPADIDAEIAWANGLVEGSEEVLEERLCTLNAGWGRVRTWTEDWLSTVLNHQNEVEIFDENLAHISTWLYQTEIHLDETEKLPANEKEEVVKNLLVELEDISLRVDSVRDQAIILMTSRGPACREVVEPKLADLNRNFEKVSQHIKTAKMSTSLEPIAVDIQEVQTPVTLSSSQILDFEGELLARLRALDTQQDSAQLLAQDDDKVMR</sequence>
<feature type="coiled-coil region" evidence="3">
    <location>
        <begin position="718"/>
        <end position="764"/>
    </location>
</feature>
<dbReference type="FunFam" id="1.20.58.60:FF:000075">
    <property type="entry name" value="utrophin isoform X1"/>
    <property type="match status" value="1"/>
</dbReference>
<reference evidence="6" key="1">
    <citation type="thesis" date="2021" institute="BYU ScholarsArchive" country="Provo, UT, USA">
        <title>Applications of and Algorithms for Genome Assembly and Genomic Analyses with an Emphasis on Marine Teleosts.</title>
        <authorList>
            <person name="Pickett B.D."/>
        </authorList>
    </citation>
    <scope>NUCLEOTIDE SEQUENCE</scope>
    <source>
        <strain evidence="6">HI-2016</strain>
    </source>
</reference>
<evidence type="ECO:0000256" key="4">
    <source>
        <dbReference type="SAM" id="MobiDB-lite"/>
    </source>
</evidence>
<feature type="domain" description="Calponin-homology (CH)" evidence="5">
    <location>
        <begin position="321"/>
        <end position="425"/>
    </location>
</feature>
<dbReference type="PROSITE" id="PS00019">
    <property type="entry name" value="ACTININ_1"/>
    <property type="match status" value="1"/>
</dbReference>
<dbReference type="Gene3D" id="1.20.58.60">
    <property type="match status" value="7"/>
</dbReference>
<evidence type="ECO:0000313" key="7">
    <source>
        <dbReference type="Proteomes" id="UP000824540"/>
    </source>
</evidence>
<dbReference type="Proteomes" id="UP000824540">
    <property type="component" value="Unassembled WGS sequence"/>
</dbReference>
<organism evidence="6 7">
    <name type="scientific">Albula glossodonta</name>
    <name type="common">roundjaw bonefish</name>
    <dbReference type="NCBI Taxonomy" id="121402"/>
    <lineage>
        <taxon>Eukaryota</taxon>
        <taxon>Metazoa</taxon>
        <taxon>Chordata</taxon>
        <taxon>Craniata</taxon>
        <taxon>Vertebrata</taxon>
        <taxon>Euteleostomi</taxon>
        <taxon>Actinopterygii</taxon>
        <taxon>Neopterygii</taxon>
        <taxon>Teleostei</taxon>
        <taxon>Albuliformes</taxon>
        <taxon>Albulidae</taxon>
        <taxon>Albula</taxon>
    </lineage>
</organism>
<dbReference type="InterPro" id="IPR001589">
    <property type="entry name" value="Actinin_actin-bd_CS"/>
</dbReference>
<dbReference type="PROSITE" id="PS00020">
    <property type="entry name" value="ACTININ_2"/>
    <property type="match status" value="1"/>
</dbReference>
<keyword evidence="2" id="KW-0009">Actin-binding</keyword>
<comment type="caution">
    <text evidence="6">The sequence shown here is derived from an EMBL/GenBank/DDBJ whole genome shotgun (WGS) entry which is preliminary data.</text>
</comment>
<dbReference type="Pfam" id="PF00435">
    <property type="entry name" value="Spectrin"/>
    <property type="match status" value="3"/>
</dbReference>
<feature type="domain" description="Calponin-homology (CH)" evidence="5">
    <location>
        <begin position="440"/>
        <end position="545"/>
    </location>
</feature>
<dbReference type="FunFam" id="1.10.418.10:FF:000032">
    <property type="entry name" value="utrophin isoform X1"/>
    <property type="match status" value="1"/>
</dbReference>
<name>A0A8T2P5S6_9TELE</name>
<protein>
    <recommendedName>
        <fullName evidence="5">Calponin-homology (CH) domain-containing protein</fullName>
    </recommendedName>
</protein>
<dbReference type="SMART" id="SM00033">
    <property type="entry name" value="CH"/>
    <property type="match status" value="2"/>
</dbReference>
<proteinExistence type="predicted"/>
<dbReference type="SUPFAM" id="SSF47576">
    <property type="entry name" value="Calponin-homology domain, CH-domain"/>
    <property type="match status" value="1"/>
</dbReference>
<feature type="coiled-coil region" evidence="3">
    <location>
        <begin position="1363"/>
        <end position="1433"/>
    </location>
</feature>
<feature type="region of interest" description="Disordered" evidence="4">
    <location>
        <begin position="945"/>
        <end position="969"/>
    </location>
</feature>
<dbReference type="Gene3D" id="1.10.418.10">
    <property type="entry name" value="Calponin-like domain"/>
    <property type="match status" value="2"/>
</dbReference>
<dbReference type="CDD" id="cd00176">
    <property type="entry name" value="SPEC"/>
    <property type="match status" value="2"/>
</dbReference>
<dbReference type="PANTHER" id="PTHR11915">
    <property type="entry name" value="SPECTRIN/FILAMIN RELATED CYTOSKELETAL PROTEIN"/>
    <property type="match status" value="1"/>
</dbReference>
<dbReference type="OrthoDB" id="18740at2759"/>
<dbReference type="InterPro" id="IPR001715">
    <property type="entry name" value="CH_dom"/>
</dbReference>
<dbReference type="CDD" id="cd21232">
    <property type="entry name" value="CH_UTRN_rpt1"/>
    <property type="match status" value="1"/>
</dbReference>
<dbReference type="GO" id="GO:0003779">
    <property type="term" value="F:actin binding"/>
    <property type="evidence" value="ECO:0007669"/>
    <property type="project" value="UniProtKB-KW"/>
</dbReference>
<dbReference type="Pfam" id="PF00307">
    <property type="entry name" value="CH"/>
    <property type="match status" value="2"/>
</dbReference>
<dbReference type="InterPro" id="IPR002017">
    <property type="entry name" value="Spectrin_repeat"/>
</dbReference>
<feature type="coiled-coil region" evidence="3">
    <location>
        <begin position="1795"/>
        <end position="1822"/>
    </location>
</feature>
<dbReference type="FunFam" id="1.20.58.60:FF:000118">
    <property type="entry name" value="Dystrophin"/>
    <property type="match status" value="1"/>
</dbReference>
<dbReference type="SUPFAM" id="SSF46966">
    <property type="entry name" value="Spectrin repeat"/>
    <property type="match status" value="6"/>
</dbReference>
<keyword evidence="1" id="KW-0677">Repeat</keyword>
<dbReference type="EMBL" id="JAFBMS010000013">
    <property type="protein sequence ID" value="KAG9347639.1"/>
    <property type="molecule type" value="Genomic_DNA"/>
</dbReference>
<evidence type="ECO:0000313" key="6">
    <source>
        <dbReference type="EMBL" id="KAG9347639.1"/>
    </source>
</evidence>
<evidence type="ECO:0000256" key="2">
    <source>
        <dbReference type="ARBA" id="ARBA00023203"/>
    </source>
</evidence>
<evidence type="ECO:0000256" key="3">
    <source>
        <dbReference type="SAM" id="Coils"/>
    </source>
</evidence>
<dbReference type="PROSITE" id="PS50021">
    <property type="entry name" value="CH"/>
    <property type="match status" value="2"/>
</dbReference>
<accession>A0A8T2P5S6</accession>
<dbReference type="FunFam" id="1.10.418.10:FF:000044">
    <property type="entry name" value="utrophin isoform X2"/>
    <property type="match status" value="1"/>
</dbReference>